<sequence>STASNVSNLTTVWNHQQSSLKPSSSHMKPLTPIYYPINPPNTLSTYHYSYSNMNSLNNHNQYVHPSNKQITSSSKHYSTNYYQKGEQSTPSETITTTVHSSPNSFVPSQPGHRVPSQHLVTSSTVSNISSTSLSDSISLAASSSTLLVTSSATPTPTNVTTSGEYNPFASNIITTSIVDVLTKNKESVISSMDETNSSSATKMNFANVAKMNVPMKSSHHESIVITMDESLSPPPDPKIAPGYRGPSSAGTTPIHHHHQQQQQQQQMIRTKNFDSISPTSQLMRAPGANRHQQSISPSVNK</sequence>
<comment type="caution">
    <text evidence="2">The sequence shown here is derived from an EMBL/GenBank/DDBJ whole genome shotgun (WGS) entry which is preliminary data.</text>
</comment>
<feature type="compositionally biased region" description="Polar residues" evidence="1">
    <location>
        <begin position="81"/>
        <end position="107"/>
    </location>
</feature>
<gene>
    <name evidence="2" type="ORF">BYL167_LOCUS66947</name>
</gene>
<dbReference type="EMBL" id="CAJOBH010244431">
    <property type="protein sequence ID" value="CAF5120140.1"/>
    <property type="molecule type" value="Genomic_DNA"/>
</dbReference>
<feature type="non-terminal residue" evidence="2">
    <location>
        <position position="301"/>
    </location>
</feature>
<feature type="region of interest" description="Disordered" evidence="1">
    <location>
        <begin position="1"/>
        <end position="25"/>
    </location>
</feature>
<proteinExistence type="predicted"/>
<evidence type="ECO:0000313" key="3">
    <source>
        <dbReference type="Proteomes" id="UP000681967"/>
    </source>
</evidence>
<dbReference type="Proteomes" id="UP000681967">
    <property type="component" value="Unassembled WGS sequence"/>
</dbReference>
<organism evidence="2 3">
    <name type="scientific">Rotaria magnacalcarata</name>
    <dbReference type="NCBI Taxonomy" id="392030"/>
    <lineage>
        <taxon>Eukaryota</taxon>
        <taxon>Metazoa</taxon>
        <taxon>Spiralia</taxon>
        <taxon>Gnathifera</taxon>
        <taxon>Rotifera</taxon>
        <taxon>Eurotatoria</taxon>
        <taxon>Bdelloidea</taxon>
        <taxon>Philodinida</taxon>
        <taxon>Philodinidae</taxon>
        <taxon>Rotaria</taxon>
    </lineage>
</organism>
<protein>
    <submittedName>
        <fullName evidence="2">Uncharacterized protein</fullName>
    </submittedName>
</protein>
<feature type="region of interest" description="Disordered" evidence="1">
    <location>
        <begin position="230"/>
        <end position="301"/>
    </location>
</feature>
<accession>A0A8S3FHH0</accession>
<name>A0A8S3FHH0_9BILA</name>
<feature type="compositionally biased region" description="Polar residues" evidence="1">
    <location>
        <begin position="267"/>
        <end position="282"/>
    </location>
</feature>
<evidence type="ECO:0000256" key="1">
    <source>
        <dbReference type="SAM" id="MobiDB-lite"/>
    </source>
</evidence>
<reference evidence="2" key="1">
    <citation type="submission" date="2021-02" db="EMBL/GenBank/DDBJ databases">
        <authorList>
            <person name="Nowell W R."/>
        </authorList>
    </citation>
    <scope>NUCLEOTIDE SEQUENCE</scope>
</reference>
<dbReference type="AlphaFoldDB" id="A0A8S3FHH0"/>
<feature type="region of interest" description="Disordered" evidence="1">
    <location>
        <begin position="81"/>
        <end position="117"/>
    </location>
</feature>
<feature type="non-terminal residue" evidence="2">
    <location>
        <position position="1"/>
    </location>
</feature>
<feature type="compositionally biased region" description="Polar residues" evidence="1">
    <location>
        <begin position="290"/>
        <end position="301"/>
    </location>
</feature>
<evidence type="ECO:0000313" key="2">
    <source>
        <dbReference type="EMBL" id="CAF5120140.1"/>
    </source>
</evidence>